<gene>
    <name evidence="4" type="primary">gfo_3</name>
    <name evidence="4" type="ORF">SAMEA4412673_02148</name>
</gene>
<name>A0AAJ4XBD6_9SPHI</name>
<proteinExistence type="predicted"/>
<dbReference type="EC" id="1.1.99.28" evidence="4"/>
<keyword evidence="4" id="KW-0560">Oxidoreductase</keyword>
<dbReference type="GO" id="GO:0047061">
    <property type="term" value="F:glucose-fructose oxidoreductase activity"/>
    <property type="evidence" value="ECO:0007669"/>
    <property type="project" value="UniProtKB-EC"/>
</dbReference>
<dbReference type="CDD" id="cd08255">
    <property type="entry name" value="2-desacetyl-2-hydroxyethyl_bacteriochlorophyllide_like"/>
    <property type="match status" value="1"/>
</dbReference>
<dbReference type="Pfam" id="PF00107">
    <property type="entry name" value="ADH_zinc_N"/>
    <property type="match status" value="1"/>
</dbReference>
<dbReference type="GO" id="GO:0000166">
    <property type="term" value="F:nucleotide binding"/>
    <property type="evidence" value="ECO:0007669"/>
    <property type="project" value="InterPro"/>
</dbReference>
<sequence>MKQLIQNFKTGALYVDEVPQPSLSQGQVLIENAFSLISAGTERSTVKVAKASLIGKAKHRPDLVAQVLQNIKKEGLMATLDKVRTKLDSLKALGYSTAGTVIASMDSMGKFLPGDRVACAGQDYASHADIVSVPQNLVAKIPDGVNMEEASFTTLGAIALQGVRQANPTLGERVCVIGLGLLGQITCQLVKANGCQVFGIDLSDRLITLAKELGIEKALNRNDPNLRVACEEFTKGIGFDSVIITAAAPSNDPIELSSEILKKKGSVVIVGAVKMDIPRDPHFYRKELDLKMSCSYGPGRYDEKYEELGMDYPIAYVRWTEQRNMETFLELLRSKKIDIKPLISHVFNIVDAGKAYDIVLGKNPEPHIGILLQYNPNSKASNSLVSLKSDPIQDINIGFIGAGSFAQSYLIPNVKRLQVSLDVVVTSKGITAKNVAHKFGFNSCSTDIKDVMENEKINSIFIATPHSSHTKLAIAALKARKSVFVEKPLATSYKQLMEITEVKKENNYPLMVGFNRRFAPISVQIKKSFENVEEPIVVNVRVNAGFIPKDHWTQIKEIGGGRIIGEMCHFIDLMQYFTDSEPIRVFSECINSSNGKITNEDNIAVVVKFKNGSVGNLTYLANGDKSLAKENIEIFGAGKVGVIKDFREGYLYENNKMKKLSSVGKGHKEELEAFLSAIRAGNDAPIPFQSIYLTTLTTLKIVDSLNTGLPQMIEM</sequence>
<dbReference type="InterPro" id="IPR051450">
    <property type="entry name" value="Gfo/Idh/MocA_Oxidoreductases"/>
</dbReference>
<dbReference type="InterPro" id="IPR000683">
    <property type="entry name" value="Gfo/Idh/MocA-like_OxRdtase_N"/>
</dbReference>
<dbReference type="RefSeq" id="WP_093096526.1">
    <property type="nucleotide sequence ID" value="NZ_FNGK01000001.1"/>
</dbReference>
<dbReference type="InterPro" id="IPR055170">
    <property type="entry name" value="GFO_IDH_MocA-like_dom"/>
</dbReference>
<feature type="domain" description="Alcohol dehydrogenase-like C-terminal" evidence="1">
    <location>
        <begin position="182"/>
        <end position="303"/>
    </location>
</feature>
<evidence type="ECO:0000259" key="1">
    <source>
        <dbReference type="Pfam" id="PF00107"/>
    </source>
</evidence>
<dbReference type="PANTHER" id="PTHR43377:SF1">
    <property type="entry name" value="BILIVERDIN REDUCTASE A"/>
    <property type="match status" value="1"/>
</dbReference>
<dbReference type="Proteomes" id="UP000215355">
    <property type="component" value="Chromosome 1"/>
</dbReference>
<feature type="domain" description="Gfo/Idh/MocA-like oxidoreductase N-terminal" evidence="2">
    <location>
        <begin position="395"/>
        <end position="514"/>
    </location>
</feature>
<dbReference type="InterPro" id="IPR036291">
    <property type="entry name" value="NAD(P)-bd_dom_sf"/>
</dbReference>
<organism evidence="4 5">
    <name type="scientific">Sphingobacterium mizutaii</name>
    <dbReference type="NCBI Taxonomy" id="1010"/>
    <lineage>
        <taxon>Bacteria</taxon>
        <taxon>Pseudomonadati</taxon>
        <taxon>Bacteroidota</taxon>
        <taxon>Sphingobacteriia</taxon>
        <taxon>Sphingobacteriales</taxon>
        <taxon>Sphingobacteriaceae</taxon>
        <taxon>Sphingobacterium</taxon>
    </lineage>
</organism>
<dbReference type="KEGG" id="smiz:4412673_02148"/>
<dbReference type="Gene3D" id="3.40.50.720">
    <property type="entry name" value="NAD(P)-binding Rossmann-like Domain"/>
    <property type="match status" value="2"/>
</dbReference>
<dbReference type="Pfam" id="PF22725">
    <property type="entry name" value="GFO_IDH_MocA_C3"/>
    <property type="match status" value="1"/>
</dbReference>
<dbReference type="Gene3D" id="3.90.180.10">
    <property type="entry name" value="Medium-chain alcohol dehydrogenases, catalytic domain"/>
    <property type="match status" value="1"/>
</dbReference>
<dbReference type="InterPro" id="IPR011032">
    <property type="entry name" value="GroES-like_sf"/>
</dbReference>
<dbReference type="PANTHER" id="PTHR43377">
    <property type="entry name" value="BILIVERDIN REDUCTASE A"/>
    <property type="match status" value="1"/>
</dbReference>
<evidence type="ECO:0000259" key="2">
    <source>
        <dbReference type="Pfam" id="PF01408"/>
    </source>
</evidence>
<accession>A0AAJ4XBD6</accession>
<dbReference type="AlphaFoldDB" id="A0AAJ4XBD6"/>
<evidence type="ECO:0000259" key="3">
    <source>
        <dbReference type="Pfam" id="PF22725"/>
    </source>
</evidence>
<reference evidence="4 5" key="1">
    <citation type="submission" date="2017-06" db="EMBL/GenBank/DDBJ databases">
        <authorList>
            <consortium name="Pathogen Informatics"/>
        </authorList>
    </citation>
    <scope>NUCLEOTIDE SEQUENCE [LARGE SCALE GENOMIC DNA]</scope>
    <source>
        <strain evidence="4 5">NCTC12149</strain>
    </source>
</reference>
<protein>
    <submittedName>
        <fullName evidence="4">Glucose--fructose oxidoreductase</fullName>
        <ecNumber evidence="4">1.1.99.28</ecNumber>
    </submittedName>
</protein>
<evidence type="ECO:0000313" key="5">
    <source>
        <dbReference type="Proteomes" id="UP000215355"/>
    </source>
</evidence>
<feature type="domain" description="GFO/IDH/MocA-like oxidoreductase" evidence="3">
    <location>
        <begin position="537"/>
        <end position="636"/>
    </location>
</feature>
<dbReference type="EMBL" id="LT906468">
    <property type="protein sequence ID" value="SNV50726.1"/>
    <property type="molecule type" value="Genomic_DNA"/>
</dbReference>
<dbReference type="SUPFAM" id="SSF50129">
    <property type="entry name" value="GroES-like"/>
    <property type="match status" value="1"/>
</dbReference>
<dbReference type="SUPFAM" id="SSF51735">
    <property type="entry name" value="NAD(P)-binding Rossmann-fold domains"/>
    <property type="match status" value="2"/>
</dbReference>
<dbReference type="Pfam" id="PF01408">
    <property type="entry name" value="GFO_IDH_MocA"/>
    <property type="match status" value="1"/>
</dbReference>
<dbReference type="SUPFAM" id="SSF55347">
    <property type="entry name" value="Glyceraldehyde-3-phosphate dehydrogenase-like, C-terminal domain"/>
    <property type="match status" value="1"/>
</dbReference>
<dbReference type="InterPro" id="IPR013149">
    <property type="entry name" value="ADH-like_C"/>
</dbReference>
<evidence type="ECO:0000313" key="4">
    <source>
        <dbReference type="EMBL" id="SNV50726.1"/>
    </source>
</evidence>
<dbReference type="Gene3D" id="3.30.360.10">
    <property type="entry name" value="Dihydrodipicolinate Reductase, domain 2"/>
    <property type="match status" value="1"/>
</dbReference>